<gene>
    <name evidence="1" type="ORF">EAH77_16090</name>
</gene>
<organism evidence="1 2">
    <name type="scientific">Ewingella americana</name>
    <dbReference type="NCBI Taxonomy" id="41202"/>
    <lineage>
        <taxon>Bacteria</taxon>
        <taxon>Pseudomonadati</taxon>
        <taxon>Pseudomonadota</taxon>
        <taxon>Gammaproteobacteria</taxon>
        <taxon>Enterobacterales</taxon>
        <taxon>Yersiniaceae</taxon>
        <taxon>Ewingella</taxon>
    </lineage>
</organism>
<name>A0A502GCT9_9GAMM</name>
<reference evidence="1 2" key="1">
    <citation type="journal article" date="2019" name="Environ. Microbiol.">
        <title>Species interactions and distinct microbial communities in high Arctic permafrost affected cryosols are associated with the CH4 and CO2 gas fluxes.</title>
        <authorList>
            <person name="Altshuler I."/>
            <person name="Hamel J."/>
            <person name="Turney S."/>
            <person name="Magnuson E."/>
            <person name="Levesque R."/>
            <person name="Greer C."/>
            <person name="Whyte L.G."/>
        </authorList>
    </citation>
    <scope>NUCLEOTIDE SEQUENCE [LARGE SCALE GENOMIC DNA]</scope>
    <source>
        <strain evidence="1 2">E4</strain>
    </source>
</reference>
<accession>A0A502GCT9</accession>
<evidence type="ECO:0000313" key="2">
    <source>
        <dbReference type="Proteomes" id="UP000317663"/>
    </source>
</evidence>
<evidence type="ECO:0000313" key="1">
    <source>
        <dbReference type="EMBL" id="TPG60087.1"/>
    </source>
</evidence>
<proteinExistence type="predicted"/>
<dbReference type="RefSeq" id="WP_140473814.1">
    <property type="nucleotide sequence ID" value="NZ_RCZD01000008.1"/>
</dbReference>
<protein>
    <submittedName>
        <fullName evidence="1">Uncharacterized protein</fullName>
    </submittedName>
</protein>
<keyword evidence="2" id="KW-1185">Reference proteome</keyword>
<dbReference type="EMBL" id="RCZD01000008">
    <property type="protein sequence ID" value="TPG60087.1"/>
    <property type="molecule type" value="Genomic_DNA"/>
</dbReference>
<dbReference type="Proteomes" id="UP000317663">
    <property type="component" value="Unassembled WGS sequence"/>
</dbReference>
<sequence length="435" mass="48743">MSKSVKQINLMANQHVPLISNILTVNRGLAYHVDPNLTGTYRNFVRIEAKARLLLPDQSYILDQGSSAGLASLIFKGASQPEVGETLAFKGDQYEISSIQQGIVYITPALRKDAPESSQFRSIAKQIESMIITGDRAMTIKTTQKLFERDVIQLSNTSTLTIANIVSHEGDIYKVETVNSLDSLNFSQTQVSNLICAPQYVSDLIKVEVGCPYYLVFPFASYFQQNYDVFLKIENCDSKGKVLNSVIYDRNNPTNIRVPMFNSIIRASNLVMMRRIMGKLDYNKAALGFYSGSMVEWEEDFPETGTDFWIMSGLSETAGKLIVRYDPLGIVETVPVVRGRNNLKVRAFGALNGKCSKMSIGFISEEGSNADDCFWLSEIIPNQVYTYFRYTLRIESETLFKREHLACYGPKVQPSLPSIDVCFGISRLDSGFLLP</sequence>
<comment type="caution">
    <text evidence="1">The sequence shown here is derived from an EMBL/GenBank/DDBJ whole genome shotgun (WGS) entry which is preliminary data.</text>
</comment>
<dbReference type="AlphaFoldDB" id="A0A502GCT9"/>